<dbReference type="Pfam" id="PF08281">
    <property type="entry name" value="Sigma70_r4_2"/>
    <property type="match status" value="1"/>
</dbReference>
<evidence type="ECO:0000259" key="7">
    <source>
        <dbReference type="Pfam" id="PF08281"/>
    </source>
</evidence>
<evidence type="ECO:0000313" key="9">
    <source>
        <dbReference type="Proteomes" id="UP000663452"/>
    </source>
</evidence>
<dbReference type="InterPro" id="IPR014284">
    <property type="entry name" value="RNA_pol_sigma-70_dom"/>
</dbReference>
<sequence>MEDEVLHKTINQVLDGNIDEFESIVLLYQKPIVLYCYHMLGSYPEAEDNAQEVFLKAYRSLSKYNPGVPFAAWLYKIAYHQCIDVMRKRKLTKALSLFYQDEKEHRPVDQHIEAEYPDEKVQRAMAMLSAEERNLLILRSVEEMSYQDISLILHQNSTRLRKKFERSARKFRKYYANAKGEDRYAGLQRKGIERNPY</sequence>
<dbReference type="InterPro" id="IPR013325">
    <property type="entry name" value="RNA_pol_sigma_r2"/>
</dbReference>
<evidence type="ECO:0000256" key="2">
    <source>
        <dbReference type="ARBA" id="ARBA00023015"/>
    </source>
</evidence>
<gene>
    <name evidence="8" type="ORF">JRJ22_01580</name>
</gene>
<dbReference type="SUPFAM" id="SSF88946">
    <property type="entry name" value="Sigma2 domain of RNA polymerase sigma factors"/>
    <property type="match status" value="1"/>
</dbReference>
<organism evidence="8 9">
    <name type="scientific">Paenibacillus tianjinensis</name>
    <dbReference type="NCBI Taxonomy" id="2810347"/>
    <lineage>
        <taxon>Bacteria</taxon>
        <taxon>Bacillati</taxon>
        <taxon>Bacillota</taxon>
        <taxon>Bacilli</taxon>
        <taxon>Bacillales</taxon>
        <taxon>Paenibacillaceae</taxon>
        <taxon>Paenibacillus</taxon>
    </lineage>
</organism>
<dbReference type="InterPro" id="IPR039425">
    <property type="entry name" value="RNA_pol_sigma-70-like"/>
</dbReference>
<proteinExistence type="inferred from homology"/>
<dbReference type="SUPFAM" id="SSF88659">
    <property type="entry name" value="Sigma3 and sigma4 domains of RNA polymerase sigma factors"/>
    <property type="match status" value="1"/>
</dbReference>
<name>A0ABX7LB55_9BACL</name>
<keyword evidence="9" id="KW-1185">Reference proteome</keyword>
<dbReference type="Gene3D" id="1.10.1740.10">
    <property type="match status" value="1"/>
</dbReference>
<evidence type="ECO:0000256" key="3">
    <source>
        <dbReference type="ARBA" id="ARBA00023082"/>
    </source>
</evidence>
<evidence type="ECO:0000313" key="8">
    <source>
        <dbReference type="EMBL" id="QSF45387.1"/>
    </source>
</evidence>
<dbReference type="PANTHER" id="PTHR43133:SF8">
    <property type="entry name" value="RNA POLYMERASE SIGMA FACTOR HI_1459-RELATED"/>
    <property type="match status" value="1"/>
</dbReference>
<evidence type="ECO:0000259" key="6">
    <source>
        <dbReference type="Pfam" id="PF04542"/>
    </source>
</evidence>
<keyword evidence="2" id="KW-0805">Transcription regulation</keyword>
<keyword evidence="5" id="KW-0804">Transcription</keyword>
<protein>
    <submittedName>
        <fullName evidence="8">Sigma-70 family RNA polymerase sigma factor</fullName>
    </submittedName>
</protein>
<dbReference type="InterPro" id="IPR013249">
    <property type="entry name" value="RNA_pol_sigma70_r4_t2"/>
</dbReference>
<dbReference type="Gene3D" id="1.10.10.10">
    <property type="entry name" value="Winged helix-like DNA-binding domain superfamily/Winged helix DNA-binding domain"/>
    <property type="match status" value="1"/>
</dbReference>
<dbReference type="Proteomes" id="UP000663452">
    <property type="component" value="Chromosome"/>
</dbReference>
<keyword evidence="4" id="KW-0238">DNA-binding</keyword>
<dbReference type="EMBL" id="CP070969">
    <property type="protein sequence ID" value="QSF45387.1"/>
    <property type="molecule type" value="Genomic_DNA"/>
</dbReference>
<dbReference type="Pfam" id="PF04542">
    <property type="entry name" value="Sigma70_r2"/>
    <property type="match status" value="1"/>
</dbReference>
<dbReference type="InterPro" id="IPR036388">
    <property type="entry name" value="WH-like_DNA-bd_sf"/>
</dbReference>
<evidence type="ECO:0000256" key="1">
    <source>
        <dbReference type="ARBA" id="ARBA00010641"/>
    </source>
</evidence>
<feature type="domain" description="RNA polymerase sigma factor 70 region 4 type 2" evidence="7">
    <location>
        <begin position="119"/>
        <end position="167"/>
    </location>
</feature>
<dbReference type="RefSeq" id="WP_206102849.1">
    <property type="nucleotide sequence ID" value="NZ_CP070969.1"/>
</dbReference>
<reference evidence="8 9" key="1">
    <citation type="submission" date="2021-02" db="EMBL/GenBank/DDBJ databases">
        <title>Paenibacillus tianjinensis sp. nov.</title>
        <authorList>
            <person name="Liu H."/>
        </authorList>
    </citation>
    <scope>NUCLEOTIDE SEQUENCE [LARGE SCALE GENOMIC DNA]</scope>
    <source>
        <strain evidence="8 9">TB2019</strain>
    </source>
</reference>
<dbReference type="PANTHER" id="PTHR43133">
    <property type="entry name" value="RNA POLYMERASE ECF-TYPE SIGMA FACTO"/>
    <property type="match status" value="1"/>
</dbReference>
<evidence type="ECO:0000256" key="5">
    <source>
        <dbReference type="ARBA" id="ARBA00023163"/>
    </source>
</evidence>
<dbReference type="InterPro" id="IPR013324">
    <property type="entry name" value="RNA_pol_sigma_r3/r4-like"/>
</dbReference>
<accession>A0ABX7LB55</accession>
<keyword evidence="3" id="KW-0731">Sigma factor</keyword>
<dbReference type="InterPro" id="IPR007627">
    <property type="entry name" value="RNA_pol_sigma70_r2"/>
</dbReference>
<dbReference type="NCBIfam" id="TIGR02937">
    <property type="entry name" value="sigma70-ECF"/>
    <property type="match status" value="1"/>
</dbReference>
<feature type="domain" description="RNA polymerase sigma-70 region 2" evidence="6">
    <location>
        <begin position="27"/>
        <end position="90"/>
    </location>
</feature>
<comment type="similarity">
    <text evidence="1">Belongs to the sigma-70 factor family. ECF subfamily.</text>
</comment>
<evidence type="ECO:0000256" key="4">
    <source>
        <dbReference type="ARBA" id="ARBA00023125"/>
    </source>
</evidence>